<gene>
    <name evidence="2" type="ORF">TBRA_LOCUS4771</name>
</gene>
<dbReference type="OrthoDB" id="442692at2759"/>
<organism evidence="2 3">
    <name type="scientific">Trichogramma brassicae</name>
    <dbReference type="NCBI Taxonomy" id="86971"/>
    <lineage>
        <taxon>Eukaryota</taxon>
        <taxon>Metazoa</taxon>
        <taxon>Ecdysozoa</taxon>
        <taxon>Arthropoda</taxon>
        <taxon>Hexapoda</taxon>
        <taxon>Insecta</taxon>
        <taxon>Pterygota</taxon>
        <taxon>Neoptera</taxon>
        <taxon>Endopterygota</taxon>
        <taxon>Hymenoptera</taxon>
        <taxon>Apocrita</taxon>
        <taxon>Proctotrupomorpha</taxon>
        <taxon>Chalcidoidea</taxon>
        <taxon>Trichogrammatidae</taxon>
        <taxon>Trichogramma</taxon>
    </lineage>
</organism>
<feature type="compositionally biased region" description="Basic residues" evidence="1">
    <location>
        <begin position="242"/>
        <end position="254"/>
    </location>
</feature>
<accession>A0A6H5I4G3</accession>
<name>A0A6H5I4G3_9HYME</name>
<keyword evidence="3" id="KW-1185">Reference proteome</keyword>
<dbReference type="Proteomes" id="UP000479190">
    <property type="component" value="Unassembled WGS sequence"/>
</dbReference>
<evidence type="ECO:0000256" key="1">
    <source>
        <dbReference type="SAM" id="MobiDB-lite"/>
    </source>
</evidence>
<dbReference type="EMBL" id="CADCXV010000690">
    <property type="protein sequence ID" value="CAB0032845.1"/>
    <property type="molecule type" value="Genomic_DNA"/>
</dbReference>
<dbReference type="AlphaFoldDB" id="A0A6H5I4G3"/>
<protein>
    <submittedName>
        <fullName evidence="2">Uncharacterized protein</fullName>
    </submittedName>
</protein>
<feature type="region of interest" description="Disordered" evidence="1">
    <location>
        <begin position="235"/>
        <end position="287"/>
    </location>
</feature>
<evidence type="ECO:0000313" key="3">
    <source>
        <dbReference type="Proteomes" id="UP000479190"/>
    </source>
</evidence>
<evidence type="ECO:0000313" key="2">
    <source>
        <dbReference type="EMBL" id="CAB0032845.1"/>
    </source>
</evidence>
<sequence>MGCESNFSDDQGINCENELKSNDLALLSAYIDHFQENSDNWESKNDLLYEIVENIKNEATSIEPSMKMSPTENKYIIIFHGAANTEPSESKEFKVVFKPIQEGQFKHEFILALMDNPEKTFKIKTLGEAEIPRLNMTPYSIFSKSGGSESRYGPFQIEKMKVLVYPNSLVNVSECTSSQSIEQLEKGFDKNSYPKTDCDKSGRMIFHRVKIAVYLVQISRQPILQVAVNFVSLGPHPPTSARQRRRQRRDRRRTPLLPAKLPISRQKDSGVSQRRRARPDKLTSGLRDIPRLRSRATILVDVLNEPKNAFL</sequence>
<proteinExistence type="predicted"/>
<reference evidence="2 3" key="1">
    <citation type="submission" date="2020-02" db="EMBL/GenBank/DDBJ databases">
        <authorList>
            <person name="Ferguson B K."/>
        </authorList>
    </citation>
    <scope>NUCLEOTIDE SEQUENCE [LARGE SCALE GENOMIC DNA]</scope>
</reference>